<accession>A0ABW2U155</accession>
<dbReference type="Proteomes" id="UP001596513">
    <property type="component" value="Unassembled WGS sequence"/>
</dbReference>
<feature type="transmembrane region" description="Helical" evidence="1">
    <location>
        <begin position="63"/>
        <end position="79"/>
    </location>
</feature>
<dbReference type="RefSeq" id="WP_380201495.1">
    <property type="nucleotide sequence ID" value="NZ_JBHTEK010000001.1"/>
</dbReference>
<evidence type="ECO:0000313" key="2">
    <source>
        <dbReference type="EMBL" id="MFC7667175.1"/>
    </source>
</evidence>
<reference evidence="3" key="1">
    <citation type="journal article" date="2019" name="Int. J. Syst. Evol. Microbiol.">
        <title>The Global Catalogue of Microorganisms (GCM) 10K type strain sequencing project: providing services to taxonomists for standard genome sequencing and annotation.</title>
        <authorList>
            <consortium name="The Broad Institute Genomics Platform"/>
            <consortium name="The Broad Institute Genome Sequencing Center for Infectious Disease"/>
            <person name="Wu L."/>
            <person name="Ma J."/>
        </authorList>
    </citation>
    <scope>NUCLEOTIDE SEQUENCE [LARGE SCALE GENOMIC DNA]</scope>
    <source>
        <strain evidence="3">JCM 19635</strain>
    </source>
</reference>
<evidence type="ECO:0000256" key="1">
    <source>
        <dbReference type="SAM" id="Phobius"/>
    </source>
</evidence>
<comment type="caution">
    <text evidence="2">The sequence shown here is derived from an EMBL/GenBank/DDBJ whole genome shotgun (WGS) entry which is preliminary data.</text>
</comment>
<organism evidence="2 3">
    <name type="scientific">Hymenobacter humi</name>
    <dbReference type="NCBI Taxonomy" id="1411620"/>
    <lineage>
        <taxon>Bacteria</taxon>
        <taxon>Pseudomonadati</taxon>
        <taxon>Bacteroidota</taxon>
        <taxon>Cytophagia</taxon>
        <taxon>Cytophagales</taxon>
        <taxon>Hymenobacteraceae</taxon>
        <taxon>Hymenobacter</taxon>
    </lineage>
</organism>
<keyword evidence="1" id="KW-0472">Membrane</keyword>
<keyword evidence="1" id="KW-1133">Transmembrane helix</keyword>
<sequence>MDLPTRLARWNHLLGYIWVPGVVLFLIAAIFKLRIPMLTSGYWLFVLLTVVAVLVAVRDYRPARTLLFAMVPFVVYKTLEYTLTGADGKLAKRFDDALDTSQGFVIIWLITFIFIARSQKKPWKKSGCSARKKKRPSA</sequence>
<feature type="transmembrane region" description="Helical" evidence="1">
    <location>
        <begin position="99"/>
        <end position="116"/>
    </location>
</feature>
<feature type="transmembrane region" description="Helical" evidence="1">
    <location>
        <begin position="12"/>
        <end position="31"/>
    </location>
</feature>
<evidence type="ECO:0000313" key="3">
    <source>
        <dbReference type="Proteomes" id="UP001596513"/>
    </source>
</evidence>
<proteinExistence type="predicted"/>
<protein>
    <recommendedName>
        <fullName evidence="4">Transmembrane protein</fullName>
    </recommendedName>
</protein>
<feature type="transmembrane region" description="Helical" evidence="1">
    <location>
        <begin position="37"/>
        <end position="56"/>
    </location>
</feature>
<keyword evidence="1" id="KW-0812">Transmembrane</keyword>
<evidence type="ECO:0008006" key="4">
    <source>
        <dbReference type="Google" id="ProtNLM"/>
    </source>
</evidence>
<keyword evidence="3" id="KW-1185">Reference proteome</keyword>
<name>A0ABW2U155_9BACT</name>
<dbReference type="EMBL" id="JBHTEK010000001">
    <property type="protein sequence ID" value="MFC7667175.1"/>
    <property type="molecule type" value="Genomic_DNA"/>
</dbReference>
<gene>
    <name evidence="2" type="ORF">ACFQT0_06905</name>
</gene>